<reference evidence="3 4" key="1">
    <citation type="submission" date="2019-12" db="EMBL/GenBank/DDBJ databases">
        <title>Genomic-based taxomic classification of the family Erythrobacteraceae.</title>
        <authorList>
            <person name="Xu L."/>
        </authorList>
    </citation>
    <scope>NUCLEOTIDE SEQUENCE [LARGE SCALE GENOMIC DNA]</scope>
    <source>
        <strain evidence="3 4">MCCC 1K02066</strain>
    </source>
</reference>
<evidence type="ECO:0000313" key="4">
    <source>
        <dbReference type="Proteomes" id="UP000469159"/>
    </source>
</evidence>
<sequence>MPFRPLLPLALLAVAACSNGDGTTEEQLPADSATPAATATATAEEEGGAKSVDEESELYSFEYSYPAEAGEIPALRRQLDAELAGRKKELIASAREGMEQAEDSGFPYNAYSFSKEWKVVSDLPNWLSLSGGFSSYTGGAHGMYGLDSLVWDKQVGRGFPAAELFNSTEALDRALGERLCEALNRERKERRGEPVPEGSDEEFDRCVGVEDATVVAGSSNGRTFNRITVWFGPYVAGPYAEGSFELEFPVDQAILDAVKPAFRPAFSIAR</sequence>
<dbReference type="AlphaFoldDB" id="A0A6I4USS7"/>
<feature type="signal peptide" evidence="1">
    <location>
        <begin position="1"/>
        <end position="20"/>
    </location>
</feature>
<evidence type="ECO:0000259" key="2">
    <source>
        <dbReference type="Pfam" id="PF13739"/>
    </source>
</evidence>
<protein>
    <submittedName>
        <fullName evidence="3">DUF4163 domain-containing protein</fullName>
    </submittedName>
</protein>
<evidence type="ECO:0000256" key="1">
    <source>
        <dbReference type="SAM" id="SignalP"/>
    </source>
</evidence>
<dbReference type="PROSITE" id="PS51257">
    <property type="entry name" value="PROKAR_LIPOPROTEIN"/>
    <property type="match status" value="1"/>
</dbReference>
<dbReference type="Proteomes" id="UP000469159">
    <property type="component" value="Unassembled WGS sequence"/>
</dbReference>
<feature type="chain" id="PRO_5026023200" evidence="1">
    <location>
        <begin position="21"/>
        <end position="270"/>
    </location>
</feature>
<feature type="domain" description="Deacetylase PdaC" evidence="2">
    <location>
        <begin position="54"/>
        <end position="144"/>
    </location>
</feature>
<keyword evidence="1" id="KW-0732">Signal</keyword>
<keyword evidence="4" id="KW-1185">Reference proteome</keyword>
<dbReference type="OrthoDB" id="4760806at2"/>
<gene>
    <name evidence="3" type="ORF">GRI75_08590</name>
</gene>
<proteinExistence type="predicted"/>
<evidence type="ECO:0000313" key="3">
    <source>
        <dbReference type="EMBL" id="MXP41698.1"/>
    </source>
</evidence>
<comment type="caution">
    <text evidence="3">The sequence shown here is derived from an EMBL/GenBank/DDBJ whole genome shotgun (WGS) entry which is preliminary data.</text>
</comment>
<organism evidence="3 4">
    <name type="scientific">Croceibacterium soli</name>
    <dbReference type="NCBI Taxonomy" id="1739690"/>
    <lineage>
        <taxon>Bacteria</taxon>
        <taxon>Pseudomonadati</taxon>
        <taxon>Pseudomonadota</taxon>
        <taxon>Alphaproteobacteria</taxon>
        <taxon>Sphingomonadales</taxon>
        <taxon>Erythrobacteraceae</taxon>
        <taxon>Croceibacterium</taxon>
    </lineage>
</organism>
<accession>A0A6I4USS7</accession>
<dbReference type="Pfam" id="PF13739">
    <property type="entry name" value="PdaC"/>
    <property type="match status" value="1"/>
</dbReference>
<dbReference type="EMBL" id="WTYK01000004">
    <property type="protein sequence ID" value="MXP41698.1"/>
    <property type="molecule type" value="Genomic_DNA"/>
</dbReference>
<name>A0A6I4USS7_9SPHN</name>
<dbReference type="InterPro" id="IPR025303">
    <property type="entry name" value="PdaC"/>
</dbReference>
<dbReference type="Gene3D" id="3.30.565.40">
    <property type="entry name" value="Fervidobacterium nodosum Rt17-B1 like"/>
    <property type="match status" value="1"/>
</dbReference>
<dbReference type="RefSeq" id="WP_160746548.1">
    <property type="nucleotide sequence ID" value="NZ_WTYK01000004.1"/>
</dbReference>